<evidence type="ECO:0000313" key="2">
    <source>
        <dbReference type="EMBL" id="ASU79187.1"/>
    </source>
</evidence>
<dbReference type="AlphaFoldDB" id="A0A223RTM0"/>
<dbReference type="OrthoDB" id="4288714at2"/>
<accession>A0A223RTM0</accession>
<feature type="signal peptide" evidence="1">
    <location>
        <begin position="1"/>
        <end position="27"/>
    </location>
</feature>
<keyword evidence="1" id="KW-0732">Signal</keyword>
<feature type="chain" id="PRO_5012036235" description="Peptidase inhibitor family I36" evidence="1">
    <location>
        <begin position="28"/>
        <end position="130"/>
    </location>
</feature>
<name>A0A223RTM0_9ACTN</name>
<protein>
    <recommendedName>
        <fullName evidence="4">Peptidase inhibitor family I36</fullName>
    </recommendedName>
</protein>
<evidence type="ECO:0008006" key="4">
    <source>
        <dbReference type="Google" id="ProtNLM"/>
    </source>
</evidence>
<dbReference type="Proteomes" id="UP000215043">
    <property type="component" value="Chromosome"/>
</dbReference>
<reference evidence="2 3" key="1">
    <citation type="submission" date="2017-08" db="EMBL/GenBank/DDBJ databases">
        <title>The complete genome sequence of moderately halophilic actinomycete Actinopolyspora erythraea YIM 90600, the producer of novel erythromycin, novel actinopolysporins A-C and tubercidin.</title>
        <authorList>
            <person name="Yin M."/>
            <person name="Tang S."/>
        </authorList>
    </citation>
    <scope>NUCLEOTIDE SEQUENCE [LARGE SCALE GENOMIC DNA]</scope>
    <source>
        <strain evidence="2 3">YIM 90600</strain>
    </source>
</reference>
<dbReference type="RefSeq" id="WP_084134157.1">
    <property type="nucleotide sequence ID" value="NZ_CP022752.1"/>
</dbReference>
<organism evidence="2 3">
    <name type="scientific">Actinopolyspora erythraea</name>
    <dbReference type="NCBI Taxonomy" id="414996"/>
    <lineage>
        <taxon>Bacteria</taxon>
        <taxon>Bacillati</taxon>
        <taxon>Actinomycetota</taxon>
        <taxon>Actinomycetes</taxon>
        <taxon>Actinopolysporales</taxon>
        <taxon>Actinopolysporaceae</taxon>
        <taxon>Actinopolyspora</taxon>
    </lineage>
</organism>
<gene>
    <name evidence="2" type="ORF">CDG81_13805</name>
</gene>
<dbReference type="KEGG" id="aey:CDG81_13805"/>
<evidence type="ECO:0000313" key="3">
    <source>
        <dbReference type="Proteomes" id="UP000215043"/>
    </source>
</evidence>
<dbReference type="Pfam" id="PF03995">
    <property type="entry name" value="Inhibitor_I36"/>
    <property type="match status" value="1"/>
</dbReference>
<dbReference type="EMBL" id="CP022752">
    <property type="protein sequence ID" value="ASU79187.1"/>
    <property type="molecule type" value="Genomic_DNA"/>
</dbReference>
<proteinExistence type="predicted"/>
<sequence length="130" mass="13887">MRKRRLGALVAAVVAVLSVGFPATASASPVKAAAESCPAGYLCVYDLTSFVGDVHRVYECGYIHNIGLDWGSDQVASYINNQTGNALATFYNWNGSEWVPIGYSTAPEAVPYAPSEFYDKPDGVDGIKLC</sequence>
<evidence type="ECO:0000256" key="1">
    <source>
        <dbReference type="SAM" id="SignalP"/>
    </source>
</evidence>